<proteinExistence type="predicted"/>
<dbReference type="Pfam" id="PF01107">
    <property type="entry name" value="MP"/>
    <property type="match status" value="1"/>
</dbReference>
<dbReference type="InterPro" id="IPR028919">
    <property type="entry name" value="Viral_movement"/>
</dbReference>
<comment type="caution">
    <text evidence="1">The sequence shown here is derived from an EMBL/GenBank/DDBJ whole genome shotgun (WGS) entry which is preliminary data.</text>
</comment>
<dbReference type="AlphaFoldDB" id="A0AAN9SYX0"/>
<dbReference type="PANTHER" id="PTHR47599">
    <property type="entry name" value="CELL-TO-CELL MOVEMENT PROTEIN"/>
    <property type="match status" value="1"/>
</dbReference>
<accession>A0AAN9SYX0</accession>
<name>A0AAN9SYX0_PSOTE</name>
<reference evidence="1 2" key="1">
    <citation type="submission" date="2024-01" db="EMBL/GenBank/DDBJ databases">
        <title>The genomes of 5 underutilized Papilionoideae crops provide insights into root nodulation and disease resistanc.</title>
        <authorList>
            <person name="Jiang F."/>
        </authorList>
    </citation>
    <scope>NUCLEOTIDE SEQUENCE [LARGE SCALE GENOMIC DNA]</scope>
    <source>
        <strain evidence="1">DUOXIRENSHENG_FW03</strain>
        <tissue evidence="1">Leaves</tissue>
    </source>
</reference>
<organism evidence="1 2">
    <name type="scientific">Psophocarpus tetragonolobus</name>
    <name type="common">Winged bean</name>
    <name type="synonym">Dolichos tetragonolobus</name>
    <dbReference type="NCBI Taxonomy" id="3891"/>
    <lineage>
        <taxon>Eukaryota</taxon>
        <taxon>Viridiplantae</taxon>
        <taxon>Streptophyta</taxon>
        <taxon>Embryophyta</taxon>
        <taxon>Tracheophyta</taxon>
        <taxon>Spermatophyta</taxon>
        <taxon>Magnoliopsida</taxon>
        <taxon>eudicotyledons</taxon>
        <taxon>Gunneridae</taxon>
        <taxon>Pentapetalae</taxon>
        <taxon>rosids</taxon>
        <taxon>fabids</taxon>
        <taxon>Fabales</taxon>
        <taxon>Fabaceae</taxon>
        <taxon>Papilionoideae</taxon>
        <taxon>50 kb inversion clade</taxon>
        <taxon>NPAAA clade</taxon>
        <taxon>indigoferoid/millettioid clade</taxon>
        <taxon>Phaseoleae</taxon>
        <taxon>Psophocarpus</taxon>
    </lineage>
</organism>
<protein>
    <submittedName>
        <fullName evidence="1">Uncharacterized protein</fullName>
    </submittedName>
</protein>
<dbReference type="PANTHER" id="PTHR47599:SF4">
    <property type="entry name" value="POLYPROTEIN"/>
    <property type="match status" value="1"/>
</dbReference>
<dbReference type="InterPro" id="IPR051596">
    <property type="entry name" value="Caulimoviridae_Movement"/>
</dbReference>
<dbReference type="EMBL" id="JAYMYS010000001">
    <property type="protein sequence ID" value="KAK7410245.1"/>
    <property type="molecule type" value="Genomic_DNA"/>
</dbReference>
<sequence length="289" mass="33272">MEHYLCRSVGLSGLVRSCADYRRVTSGLICSCIASFLFSPNFRFSVLKTWVFALDFRKLRFCKPCRVEKLMRCDAENWYCADYRLVNPACNDTRRFLKMSSFLRSLSRRFSIKASSSSSPSTTNLLTEQNQSVEEIPPKNNIFEEEVCFEDINQAIDNWEIPKIPQDELYIPDESKHVRSSDYIIRTAENNIPLDPQAGEEFHLLTKQSIAEHSRKYKYLHIGCVQVAVKPLVREGLNASILMCLRDIRHNDFHDSLIGTVETSLGHGPVYFNCFPNKTLFSIESNTRS</sequence>
<keyword evidence="2" id="KW-1185">Reference proteome</keyword>
<dbReference type="Proteomes" id="UP001386955">
    <property type="component" value="Unassembled WGS sequence"/>
</dbReference>
<gene>
    <name evidence="1" type="ORF">VNO78_00875</name>
</gene>
<evidence type="ECO:0000313" key="1">
    <source>
        <dbReference type="EMBL" id="KAK7410245.1"/>
    </source>
</evidence>
<evidence type="ECO:0000313" key="2">
    <source>
        <dbReference type="Proteomes" id="UP001386955"/>
    </source>
</evidence>